<dbReference type="EMBL" id="JBBUKT010000002">
    <property type="protein sequence ID" value="MEK7949907.1"/>
    <property type="molecule type" value="Genomic_DNA"/>
</dbReference>
<evidence type="ECO:0000256" key="2">
    <source>
        <dbReference type="SAM" id="SignalP"/>
    </source>
</evidence>
<feature type="chain" id="PRO_5047378006" evidence="2">
    <location>
        <begin position="19"/>
        <end position="227"/>
    </location>
</feature>
<comment type="caution">
    <text evidence="3">The sequence shown here is derived from an EMBL/GenBank/DDBJ whole genome shotgun (WGS) entry which is preliminary data.</text>
</comment>
<keyword evidence="4" id="KW-1185">Reference proteome</keyword>
<sequence>MKTIAFLTLLLAGTTAFAAGPPVKKPVTSYLHLSQNSPFTTKPVVTAEHREDTTFEDWALGGVSEVEGGYMVTLVNKKNQGETQVIKPRGTVHSTKDEMKWINPGAPGSFKVDKVEFGKKSWKDTIVMVSVGDKKGTMKFDDKQMAPTAAAAAPGGNRPPGQPGQPGQPQPGQQVPQVQQPGQPVLPPNPAVVAPQQQGGGNNQQGNRPPRQRVLPPAPNSSGRQNR</sequence>
<evidence type="ECO:0000313" key="4">
    <source>
        <dbReference type="Proteomes" id="UP001371305"/>
    </source>
</evidence>
<dbReference type="Proteomes" id="UP001371305">
    <property type="component" value="Unassembled WGS sequence"/>
</dbReference>
<organism evidence="3 4">
    <name type="scientific">Luteolibacter soli</name>
    <dbReference type="NCBI Taxonomy" id="3135280"/>
    <lineage>
        <taxon>Bacteria</taxon>
        <taxon>Pseudomonadati</taxon>
        <taxon>Verrucomicrobiota</taxon>
        <taxon>Verrucomicrobiia</taxon>
        <taxon>Verrucomicrobiales</taxon>
        <taxon>Verrucomicrobiaceae</taxon>
        <taxon>Luteolibacter</taxon>
    </lineage>
</organism>
<feature type="region of interest" description="Disordered" evidence="1">
    <location>
        <begin position="146"/>
        <end position="227"/>
    </location>
</feature>
<gene>
    <name evidence="3" type="ORF">WKV53_05355</name>
</gene>
<feature type="compositionally biased region" description="Pro residues" evidence="1">
    <location>
        <begin position="160"/>
        <end position="169"/>
    </location>
</feature>
<proteinExistence type="predicted"/>
<feature type="compositionally biased region" description="Low complexity" evidence="1">
    <location>
        <begin position="146"/>
        <end position="156"/>
    </location>
</feature>
<feature type="compositionally biased region" description="Low complexity" evidence="1">
    <location>
        <begin position="170"/>
        <end position="183"/>
    </location>
</feature>
<dbReference type="RefSeq" id="WP_341403323.1">
    <property type="nucleotide sequence ID" value="NZ_JBBUKT010000002.1"/>
</dbReference>
<reference evidence="3 4" key="1">
    <citation type="submission" date="2024-04" db="EMBL/GenBank/DDBJ databases">
        <title>Luteolibacter sp. isolated from soil.</title>
        <authorList>
            <person name="An J."/>
        </authorList>
    </citation>
    <scope>NUCLEOTIDE SEQUENCE [LARGE SCALE GENOMIC DNA]</scope>
    <source>
        <strain evidence="3 4">Y139</strain>
    </source>
</reference>
<name>A0ABU9AS39_9BACT</name>
<feature type="compositionally biased region" description="Low complexity" evidence="1">
    <location>
        <begin position="204"/>
        <end position="213"/>
    </location>
</feature>
<keyword evidence="2" id="KW-0732">Signal</keyword>
<evidence type="ECO:0000256" key="1">
    <source>
        <dbReference type="SAM" id="MobiDB-lite"/>
    </source>
</evidence>
<feature type="signal peptide" evidence="2">
    <location>
        <begin position="1"/>
        <end position="18"/>
    </location>
</feature>
<accession>A0ABU9AS39</accession>
<evidence type="ECO:0000313" key="3">
    <source>
        <dbReference type="EMBL" id="MEK7949907.1"/>
    </source>
</evidence>
<protein>
    <submittedName>
        <fullName evidence="3">Uncharacterized protein</fullName>
    </submittedName>
</protein>